<keyword evidence="4" id="KW-1185">Reference proteome</keyword>
<feature type="compositionally biased region" description="Low complexity" evidence="1">
    <location>
        <begin position="9"/>
        <end position="19"/>
    </location>
</feature>
<proteinExistence type="predicted"/>
<dbReference type="RefSeq" id="WP_307688699.1">
    <property type="nucleotide sequence ID" value="NZ_JAUSRO010000003.1"/>
</dbReference>
<dbReference type="InterPro" id="IPR023829">
    <property type="entry name" value="PGA_PgaD"/>
</dbReference>
<evidence type="ECO:0000313" key="3">
    <source>
        <dbReference type="EMBL" id="MDP9898879.1"/>
    </source>
</evidence>
<organism evidence="3 4">
    <name type="scientific">Variovorax ginsengisoli</name>
    <dbReference type="NCBI Taxonomy" id="363844"/>
    <lineage>
        <taxon>Bacteria</taxon>
        <taxon>Pseudomonadati</taxon>
        <taxon>Pseudomonadota</taxon>
        <taxon>Betaproteobacteria</taxon>
        <taxon>Burkholderiales</taxon>
        <taxon>Comamonadaceae</taxon>
        <taxon>Variovorax</taxon>
    </lineage>
</organism>
<evidence type="ECO:0000313" key="4">
    <source>
        <dbReference type="Proteomes" id="UP001226867"/>
    </source>
</evidence>
<keyword evidence="2" id="KW-1133">Transmembrane helix</keyword>
<dbReference type="EMBL" id="JAUSRO010000003">
    <property type="protein sequence ID" value="MDP9898879.1"/>
    <property type="molecule type" value="Genomic_DNA"/>
</dbReference>
<feature type="region of interest" description="Disordered" evidence="1">
    <location>
        <begin position="1"/>
        <end position="26"/>
    </location>
</feature>
<gene>
    <name evidence="3" type="ORF">J2W36_001123</name>
</gene>
<dbReference type="Pfam" id="PF13994">
    <property type="entry name" value="PgaD"/>
    <property type="match status" value="1"/>
</dbReference>
<dbReference type="Proteomes" id="UP001226867">
    <property type="component" value="Unassembled WGS sequence"/>
</dbReference>
<keyword evidence="2" id="KW-0812">Transmembrane</keyword>
<name>A0ABT9S4P9_9BURK</name>
<comment type="caution">
    <text evidence="3">The sequence shown here is derived from an EMBL/GenBank/DDBJ whole genome shotgun (WGS) entry which is preliminary data.</text>
</comment>
<protein>
    <submittedName>
        <fullName evidence="3">Poly-beta-1,6-N-acetyl-D-glucosamine biosynthesis protein PgaD</fullName>
    </submittedName>
</protein>
<reference evidence="3 4" key="1">
    <citation type="submission" date="2023-07" db="EMBL/GenBank/DDBJ databases">
        <title>Sorghum-associated microbial communities from plants grown in Nebraska, USA.</title>
        <authorList>
            <person name="Schachtman D."/>
        </authorList>
    </citation>
    <scope>NUCLEOTIDE SEQUENCE [LARGE SCALE GENOMIC DNA]</scope>
    <source>
        <strain evidence="3 4">DS1607</strain>
    </source>
</reference>
<evidence type="ECO:0000256" key="2">
    <source>
        <dbReference type="SAM" id="Phobius"/>
    </source>
</evidence>
<accession>A0ABT9S4P9</accession>
<evidence type="ECO:0000256" key="1">
    <source>
        <dbReference type="SAM" id="MobiDB-lite"/>
    </source>
</evidence>
<keyword evidence="2" id="KW-0472">Membrane</keyword>
<feature type="transmembrane region" description="Helical" evidence="2">
    <location>
        <begin position="99"/>
        <end position="118"/>
    </location>
</feature>
<feature type="transmembrane region" description="Helical" evidence="2">
    <location>
        <begin position="70"/>
        <end position="87"/>
    </location>
</feature>
<sequence>MQPQTETRPAIAPHPQAVAAPPPDRVSGWAEPHEEPILDAARVSFKAFRENKSSIGAVSMYLWLRLLRPLLLVAFWIAVVLYAWYHFFTIADVQGSRSALGFCAVGIAVIFVVMLLIAPIRRHTHEKKPADAHAARNSTAEIADYADLAPRNLLVWQQARRLVVEHDDDGRLRDAAEPVVSSRHI</sequence>
<dbReference type="NCBIfam" id="TIGR03940">
    <property type="entry name" value="PGA_PgaD"/>
    <property type="match status" value="1"/>
</dbReference>